<sequence length="106" mass="12128">MGPIASICMHKRRGRKTQTHLRSSRKSSGRCRLPSSRETLIRCDSHASELSRLCCPPSPPGFIAINQINQPCIESKRAERRRELWRRLVLLNGWPDPLEVGVIFSH</sequence>
<evidence type="ECO:0000313" key="3">
    <source>
        <dbReference type="Proteomes" id="UP000008021"/>
    </source>
</evidence>
<evidence type="ECO:0000313" key="2">
    <source>
        <dbReference type="EnsemblPlants" id="OMERI02G21960.1"/>
    </source>
</evidence>
<evidence type="ECO:0000256" key="1">
    <source>
        <dbReference type="SAM" id="MobiDB-lite"/>
    </source>
</evidence>
<dbReference type="Gramene" id="OMERI02G21960.1">
    <property type="protein sequence ID" value="OMERI02G21960.1"/>
    <property type="gene ID" value="OMERI02G21960"/>
</dbReference>
<protein>
    <submittedName>
        <fullName evidence="2">Uncharacterized protein</fullName>
    </submittedName>
</protein>
<reference evidence="2" key="2">
    <citation type="submission" date="2018-05" db="EMBL/GenBank/DDBJ databases">
        <title>OmerRS3 (Oryza meridionalis Reference Sequence Version 3).</title>
        <authorList>
            <person name="Zhang J."/>
            <person name="Kudrna D."/>
            <person name="Lee S."/>
            <person name="Talag J."/>
            <person name="Welchert J."/>
            <person name="Wing R.A."/>
        </authorList>
    </citation>
    <scope>NUCLEOTIDE SEQUENCE [LARGE SCALE GENOMIC DNA]</scope>
    <source>
        <strain evidence="2">cv. OR44</strain>
    </source>
</reference>
<dbReference type="AlphaFoldDB" id="A0A0E0CMP5"/>
<feature type="region of interest" description="Disordered" evidence="1">
    <location>
        <begin position="1"/>
        <end position="32"/>
    </location>
</feature>
<dbReference type="Proteomes" id="UP000008021">
    <property type="component" value="Chromosome 2"/>
</dbReference>
<feature type="compositionally biased region" description="Basic residues" evidence="1">
    <location>
        <begin position="9"/>
        <end position="29"/>
    </location>
</feature>
<name>A0A0E0CMP5_9ORYZ</name>
<organism evidence="2">
    <name type="scientific">Oryza meridionalis</name>
    <dbReference type="NCBI Taxonomy" id="40149"/>
    <lineage>
        <taxon>Eukaryota</taxon>
        <taxon>Viridiplantae</taxon>
        <taxon>Streptophyta</taxon>
        <taxon>Embryophyta</taxon>
        <taxon>Tracheophyta</taxon>
        <taxon>Spermatophyta</taxon>
        <taxon>Magnoliopsida</taxon>
        <taxon>Liliopsida</taxon>
        <taxon>Poales</taxon>
        <taxon>Poaceae</taxon>
        <taxon>BOP clade</taxon>
        <taxon>Oryzoideae</taxon>
        <taxon>Oryzeae</taxon>
        <taxon>Oryzinae</taxon>
        <taxon>Oryza</taxon>
    </lineage>
</organism>
<reference evidence="2" key="1">
    <citation type="submission" date="2015-04" db="UniProtKB">
        <authorList>
            <consortium name="EnsemblPlants"/>
        </authorList>
    </citation>
    <scope>IDENTIFICATION</scope>
</reference>
<dbReference type="EnsemblPlants" id="OMERI02G21960.1">
    <property type="protein sequence ID" value="OMERI02G21960.1"/>
    <property type="gene ID" value="OMERI02G21960"/>
</dbReference>
<proteinExistence type="predicted"/>
<accession>A0A0E0CMP5</accession>
<dbReference type="HOGENOM" id="CLU_2227459_0_0_1"/>
<keyword evidence="3" id="KW-1185">Reference proteome</keyword>